<sequence>MEDVLDLYEEPYDPQYPTICLDEKPVILHADVHPPVPVEPGKPERIDYEYERKGTRNLFVMVEPLAGWRHVEVTMQRTMQDYARVVRFLVDEVYPHAEYIRLVQDNLNTHTSAALYETFPPSEARRILQRVEFHYTPKHGSWLNMAEIEIAILERNALSRRLCRVLAVETERNRQRRGIAWQFTSRDARVKLERLYPVKERMLD</sequence>
<dbReference type="InParanoid" id="D6TC66"/>
<dbReference type="NCBIfam" id="NF033545">
    <property type="entry name" value="transpos_IS630"/>
    <property type="match status" value="1"/>
</dbReference>
<protein>
    <recommendedName>
        <fullName evidence="1">Tc1-like transposase DDE domain-containing protein</fullName>
    </recommendedName>
</protein>
<dbReference type="InterPro" id="IPR038717">
    <property type="entry name" value="Tc1-like_DDE_dom"/>
</dbReference>
<accession>D6TC66</accession>
<gene>
    <name evidence="2" type="ORF">Krac_9493</name>
</gene>
<evidence type="ECO:0000259" key="1">
    <source>
        <dbReference type="Pfam" id="PF13358"/>
    </source>
</evidence>
<dbReference type="STRING" id="485913.Krac_9493"/>
<organism evidence="2 3">
    <name type="scientific">Ktedonobacter racemifer DSM 44963</name>
    <dbReference type="NCBI Taxonomy" id="485913"/>
    <lineage>
        <taxon>Bacteria</taxon>
        <taxon>Bacillati</taxon>
        <taxon>Chloroflexota</taxon>
        <taxon>Ktedonobacteria</taxon>
        <taxon>Ktedonobacterales</taxon>
        <taxon>Ktedonobacteraceae</taxon>
        <taxon>Ktedonobacter</taxon>
    </lineage>
</organism>
<dbReference type="Pfam" id="PF13358">
    <property type="entry name" value="DDE_3"/>
    <property type="match status" value="1"/>
</dbReference>
<evidence type="ECO:0000313" key="3">
    <source>
        <dbReference type="Proteomes" id="UP000004508"/>
    </source>
</evidence>
<dbReference type="Proteomes" id="UP000004508">
    <property type="component" value="Unassembled WGS sequence"/>
</dbReference>
<proteinExistence type="predicted"/>
<name>D6TC66_KTERA</name>
<dbReference type="AlphaFoldDB" id="D6TC66"/>
<dbReference type="EMBL" id="ADVG01000001">
    <property type="protein sequence ID" value="EFH88102.1"/>
    <property type="molecule type" value="Genomic_DNA"/>
</dbReference>
<feature type="domain" description="Tc1-like transposase DDE" evidence="1">
    <location>
        <begin position="18"/>
        <end position="161"/>
    </location>
</feature>
<keyword evidence="3" id="KW-1185">Reference proteome</keyword>
<dbReference type="InterPro" id="IPR047655">
    <property type="entry name" value="Transpos_IS630-like"/>
</dbReference>
<evidence type="ECO:0000313" key="2">
    <source>
        <dbReference type="EMBL" id="EFH88102.1"/>
    </source>
</evidence>
<reference evidence="2 3" key="1">
    <citation type="journal article" date="2011" name="Stand. Genomic Sci.">
        <title>Non-contiguous finished genome sequence and contextual data of the filamentous soil bacterium Ktedonobacter racemifer type strain (SOSP1-21).</title>
        <authorList>
            <person name="Chang Y.J."/>
            <person name="Land M."/>
            <person name="Hauser L."/>
            <person name="Chertkov O."/>
            <person name="Del Rio T.G."/>
            <person name="Nolan M."/>
            <person name="Copeland A."/>
            <person name="Tice H."/>
            <person name="Cheng J.F."/>
            <person name="Lucas S."/>
            <person name="Han C."/>
            <person name="Goodwin L."/>
            <person name="Pitluck S."/>
            <person name="Ivanova N."/>
            <person name="Ovchinikova G."/>
            <person name="Pati A."/>
            <person name="Chen A."/>
            <person name="Palaniappan K."/>
            <person name="Mavromatis K."/>
            <person name="Liolios K."/>
            <person name="Brettin T."/>
            <person name="Fiebig A."/>
            <person name="Rohde M."/>
            <person name="Abt B."/>
            <person name="Goker M."/>
            <person name="Detter J.C."/>
            <person name="Woyke T."/>
            <person name="Bristow J."/>
            <person name="Eisen J.A."/>
            <person name="Markowitz V."/>
            <person name="Hugenholtz P."/>
            <person name="Kyrpides N.C."/>
            <person name="Klenk H.P."/>
            <person name="Lapidus A."/>
        </authorList>
    </citation>
    <scope>NUCLEOTIDE SEQUENCE [LARGE SCALE GENOMIC DNA]</scope>
    <source>
        <strain evidence="3">DSM 44963</strain>
    </source>
</reference>
<comment type="caution">
    <text evidence="2">The sequence shown here is derived from an EMBL/GenBank/DDBJ whole genome shotgun (WGS) entry which is preliminary data.</text>
</comment>
<dbReference type="eggNOG" id="COG3335">
    <property type="taxonomic scope" value="Bacteria"/>
</dbReference>